<evidence type="ECO:0000256" key="8">
    <source>
        <dbReference type="ARBA" id="ARBA00038436"/>
    </source>
</evidence>
<dbReference type="GO" id="GO:0022857">
    <property type="term" value="F:transmembrane transporter activity"/>
    <property type="evidence" value="ECO:0007669"/>
    <property type="project" value="TreeGrafter"/>
</dbReference>
<dbReference type="EMBL" id="MWQY01000004">
    <property type="protein sequence ID" value="ORC36978.1"/>
    <property type="molecule type" value="Genomic_DNA"/>
</dbReference>
<dbReference type="OrthoDB" id="45144at2"/>
<dbReference type="AlphaFoldDB" id="A0A1Y1S208"/>
<evidence type="ECO:0000256" key="5">
    <source>
        <dbReference type="ARBA" id="ARBA00022692"/>
    </source>
</evidence>
<name>A0A1Y1S208_9SPIO</name>
<feature type="transmembrane region" description="Helical" evidence="9">
    <location>
        <begin position="134"/>
        <end position="156"/>
    </location>
</feature>
<comment type="subcellular location">
    <subcellularLocation>
        <location evidence="1">Cell inner membrane</location>
        <topology evidence="1">Multi-pass membrane protein</topology>
    </subcellularLocation>
</comment>
<reference evidence="11 12" key="1">
    <citation type="submission" date="2017-03" db="EMBL/GenBank/DDBJ databases">
        <title>Draft Genome sequence of Marispirochaeta sp. strain JC444.</title>
        <authorList>
            <person name="Shivani Y."/>
            <person name="Subhash Y."/>
            <person name="Sasikala C."/>
            <person name="Ramana C."/>
        </authorList>
    </citation>
    <scope>NUCLEOTIDE SEQUENCE [LARGE SCALE GENOMIC DNA]</scope>
    <source>
        <strain evidence="11 12">JC444</strain>
    </source>
</reference>
<sequence>MTQKSILQLSLKISRLLQKIELFAGMFCLAVMLTVIVLNIIFRYVLFKPFAWSDELSNYLFIWMSFLASAYVMGEDNHVRVTAIEQRLPKRVRNIVHLIMNVIMLLVFLWYIAPSFGILKNLRRSNMLRVPLKYVYLIIPIAFSLMALHVISNIFLDFNRIHEDMSSRKTSKQMLKS</sequence>
<dbReference type="Pfam" id="PF04290">
    <property type="entry name" value="DctQ"/>
    <property type="match status" value="1"/>
</dbReference>
<comment type="caution">
    <text evidence="11">The sequence shown here is derived from an EMBL/GenBank/DDBJ whole genome shotgun (WGS) entry which is preliminary data.</text>
</comment>
<dbReference type="GO" id="GO:0015740">
    <property type="term" value="P:C4-dicarboxylate transport"/>
    <property type="evidence" value="ECO:0007669"/>
    <property type="project" value="TreeGrafter"/>
</dbReference>
<keyword evidence="7 9" id="KW-0472">Membrane</keyword>
<evidence type="ECO:0000256" key="3">
    <source>
        <dbReference type="ARBA" id="ARBA00022475"/>
    </source>
</evidence>
<comment type="similarity">
    <text evidence="8">Belongs to the TRAP transporter small permease family.</text>
</comment>
<protein>
    <recommendedName>
        <fullName evidence="10">Tripartite ATP-independent periplasmic transporters DctQ component domain-containing protein</fullName>
    </recommendedName>
</protein>
<proteinExistence type="inferred from homology"/>
<evidence type="ECO:0000256" key="6">
    <source>
        <dbReference type="ARBA" id="ARBA00022989"/>
    </source>
</evidence>
<keyword evidence="5 9" id="KW-0812">Transmembrane</keyword>
<feature type="transmembrane region" description="Helical" evidence="9">
    <location>
        <begin position="20"/>
        <end position="44"/>
    </location>
</feature>
<dbReference type="Proteomes" id="UP000192343">
    <property type="component" value="Unassembled WGS sequence"/>
</dbReference>
<keyword evidence="4" id="KW-0997">Cell inner membrane</keyword>
<dbReference type="InterPro" id="IPR007387">
    <property type="entry name" value="TRAP_DctQ"/>
</dbReference>
<organism evidence="11 12">
    <name type="scientific">Marispirochaeta aestuarii</name>
    <dbReference type="NCBI Taxonomy" id="1963862"/>
    <lineage>
        <taxon>Bacteria</taxon>
        <taxon>Pseudomonadati</taxon>
        <taxon>Spirochaetota</taxon>
        <taxon>Spirochaetia</taxon>
        <taxon>Spirochaetales</taxon>
        <taxon>Spirochaetaceae</taxon>
        <taxon>Marispirochaeta</taxon>
    </lineage>
</organism>
<evidence type="ECO:0000256" key="4">
    <source>
        <dbReference type="ARBA" id="ARBA00022519"/>
    </source>
</evidence>
<feature type="transmembrane region" description="Helical" evidence="9">
    <location>
        <begin position="56"/>
        <end position="74"/>
    </location>
</feature>
<evidence type="ECO:0000256" key="9">
    <source>
        <dbReference type="SAM" id="Phobius"/>
    </source>
</evidence>
<dbReference type="PANTHER" id="PTHR35011:SF2">
    <property type="entry name" value="2,3-DIKETO-L-GULONATE TRAP TRANSPORTER SMALL PERMEASE PROTEIN YIAM"/>
    <property type="match status" value="1"/>
</dbReference>
<dbReference type="STRING" id="1963862.B4O97_04965"/>
<evidence type="ECO:0000313" key="11">
    <source>
        <dbReference type="EMBL" id="ORC36978.1"/>
    </source>
</evidence>
<gene>
    <name evidence="11" type="ORF">B4O97_04965</name>
</gene>
<dbReference type="InterPro" id="IPR055348">
    <property type="entry name" value="DctQ"/>
</dbReference>
<dbReference type="GO" id="GO:0005886">
    <property type="term" value="C:plasma membrane"/>
    <property type="evidence" value="ECO:0007669"/>
    <property type="project" value="UniProtKB-SubCell"/>
</dbReference>
<evidence type="ECO:0000313" key="12">
    <source>
        <dbReference type="Proteomes" id="UP000192343"/>
    </source>
</evidence>
<dbReference type="PANTHER" id="PTHR35011">
    <property type="entry name" value="2,3-DIKETO-L-GULONATE TRAP TRANSPORTER SMALL PERMEASE PROTEIN YIAM"/>
    <property type="match status" value="1"/>
</dbReference>
<evidence type="ECO:0000256" key="7">
    <source>
        <dbReference type="ARBA" id="ARBA00023136"/>
    </source>
</evidence>
<evidence type="ECO:0000256" key="1">
    <source>
        <dbReference type="ARBA" id="ARBA00004429"/>
    </source>
</evidence>
<keyword evidence="2" id="KW-0813">Transport</keyword>
<keyword evidence="6 9" id="KW-1133">Transmembrane helix</keyword>
<accession>A0A1Y1S208</accession>
<feature type="transmembrane region" description="Helical" evidence="9">
    <location>
        <begin position="95"/>
        <end position="114"/>
    </location>
</feature>
<dbReference type="RefSeq" id="WP_083048866.1">
    <property type="nucleotide sequence ID" value="NZ_MWQY01000004.1"/>
</dbReference>
<feature type="domain" description="Tripartite ATP-independent periplasmic transporters DctQ component" evidence="10">
    <location>
        <begin position="32"/>
        <end position="158"/>
    </location>
</feature>
<keyword evidence="3" id="KW-1003">Cell membrane</keyword>
<keyword evidence="12" id="KW-1185">Reference proteome</keyword>
<evidence type="ECO:0000256" key="2">
    <source>
        <dbReference type="ARBA" id="ARBA00022448"/>
    </source>
</evidence>
<evidence type="ECO:0000259" key="10">
    <source>
        <dbReference type="Pfam" id="PF04290"/>
    </source>
</evidence>